<name>A0A1J5Q011_9ZZZZ</name>
<dbReference type="SUPFAM" id="SSF101874">
    <property type="entry name" value="YceI-like"/>
    <property type="match status" value="1"/>
</dbReference>
<evidence type="ECO:0000259" key="1">
    <source>
        <dbReference type="SMART" id="SM00867"/>
    </source>
</evidence>
<proteinExistence type="predicted"/>
<dbReference type="SMART" id="SM00867">
    <property type="entry name" value="YceI"/>
    <property type="match status" value="1"/>
</dbReference>
<dbReference type="PANTHER" id="PTHR34406:SF1">
    <property type="entry name" value="PROTEIN YCEI"/>
    <property type="match status" value="1"/>
</dbReference>
<dbReference type="AlphaFoldDB" id="A0A1J5Q011"/>
<dbReference type="EMBL" id="MLJW01004855">
    <property type="protein sequence ID" value="OIQ69213.1"/>
    <property type="molecule type" value="Genomic_DNA"/>
</dbReference>
<gene>
    <name evidence="2" type="primary">yceI_28</name>
    <name evidence="2" type="ORF">GALL_491870</name>
</gene>
<dbReference type="Pfam" id="PF04264">
    <property type="entry name" value="YceI"/>
    <property type="match status" value="1"/>
</dbReference>
<comment type="caution">
    <text evidence="2">The sequence shown here is derived from an EMBL/GenBank/DDBJ whole genome shotgun (WGS) entry which is preliminary data.</text>
</comment>
<protein>
    <submittedName>
        <fullName evidence="2">Protein YceI</fullName>
    </submittedName>
</protein>
<reference evidence="2" key="1">
    <citation type="submission" date="2016-10" db="EMBL/GenBank/DDBJ databases">
        <title>Sequence of Gallionella enrichment culture.</title>
        <authorList>
            <person name="Poehlein A."/>
            <person name="Muehling M."/>
            <person name="Daniel R."/>
        </authorList>
    </citation>
    <scope>NUCLEOTIDE SEQUENCE</scope>
</reference>
<accession>A0A1J5Q011</accession>
<sequence length="203" mass="21157">MTKPFALAAFAGAALIAIAAPALAQVSTDPGSVQAGTYALEPSHARVVFSVSHMGFSTWYGDFARPTGSLTIDPKNPGAAKLDVTIPVASVTTTNTTLDAELKSAAWFDATTYPTISFHSTSVSPTGANTAKVTGDLTFHGVTKPVTLDVTFKGSGTNMMSKAFTIGFDAKGALKRSDFGVKTYIPMIGDEVDLLISAPFEKK</sequence>
<dbReference type="InterPro" id="IPR036761">
    <property type="entry name" value="TTHA0802/YceI-like_sf"/>
</dbReference>
<dbReference type="PANTHER" id="PTHR34406">
    <property type="entry name" value="PROTEIN YCEI"/>
    <property type="match status" value="1"/>
</dbReference>
<organism evidence="2">
    <name type="scientific">mine drainage metagenome</name>
    <dbReference type="NCBI Taxonomy" id="410659"/>
    <lineage>
        <taxon>unclassified sequences</taxon>
        <taxon>metagenomes</taxon>
        <taxon>ecological metagenomes</taxon>
    </lineage>
</organism>
<evidence type="ECO:0000313" key="2">
    <source>
        <dbReference type="EMBL" id="OIQ69213.1"/>
    </source>
</evidence>
<feature type="domain" description="Lipid/polyisoprenoid-binding YceI-like" evidence="1">
    <location>
        <begin position="37"/>
        <end position="201"/>
    </location>
</feature>
<dbReference type="InterPro" id="IPR007372">
    <property type="entry name" value="Lipid/polyisoprenoid-bd_YceI"/>
</dbReference>
<dbReference type="Gene3D" id="2.40.128.110">
    <property type="entry name" value="Lipid/polyisoprenoid-binding, YceI-like"/>
    <property type="match status" value="1"/>
</dbReference>